<dbReference type="InterPro" id="IPR037523">
    <property type="entry name" value="VOC_core"/>
</dbReference>
<reference evidence="3" key="1">
    <citation type="journal article" date="2019" name="Int. J. Syst. Evol. Microbiol.">
        <title>The Global Catalogue of Microorganisms (GCM) 10K type strain sequencing project: providing services to taxonomists for standard genome sequencing and annotation.</title>
        <authorList>
            <consortium name="The Broad Institute Genomics Platform"/>
            <consortium name="The Broad Institute Genome Sequencing Center for Infectious Disease"/>
            <person name="Wu L."/>
            <person name="Ma J."/>
        </authorList>
    </citation>
    <scope>NUCLEOTIDE SEQUENCE [LARGE SCALE GENOMIC DNA]</scope>
    <source>
        <strain evidence="3">CGMCC 4.7241</strain>
    </source>
</reference>
<name>A0ABV7YK92_9ACTN</name>
<evidence type="ECO:0000313" key="3">
    <source>
        <dbReference type="Proteomes" id="UP001595699"/>
    </source>
</evidence>
<sequence>MKLLAGINHVAVLTPDLDRLVRFYRRVFEARVEWDLQEENVRLALINVGPNAILSAYELASVDMPATRPRFDRGRHDHLGYNAASEEAFRELRSRLRAIGATDGVVTDVGPARLFCFTDPDGWEGEVLWMKPGVPWATHKRPAHWEIVDLD</sequence>
<evidence type="ECO:0000313" key="2">
    <source>
        <dbReference type="EMBL" id="MFC3764130.1"/>
    </source>
</evidence>
<keyword evidence="3" id="KW-1185">Reference proteome</keyword>
<dbReference type="InterPro" id="IPR029068">
    <property type="entry name" value="Glyas_Bleomycin-R_OHBP_Dase"/>
</dbReference>
<organism evidence="2 3">
    <name type="scientific">Tenggerimyces flavus</name>
    <dbReference type="NCBI Taxonomy" id="1708749"/>
    <lineage>
        <taxon>Bacteria</taxon>
        <taxon>Bacillati</taxon>
        <taxon>Actinomycetota</taxon>
        <taxon>Actinomycetes</taxon>
        <taxon>Propionibacteriales</taxon>
        <taxon>Nocardioidaceae</taxon>
        <taxon>Tenggerimyces</taxon>
    </lineage>
</organism>
<evidence type="ECO:0000259" key="1">
    <source>
        <dbReference type="PROSITE" id="PS51819"/>
    </source>
</evidence>
<dbReference type="InterPro" id="IPR004360">
    <property type="entry name" value="Glyas_Fos-R_dOase_dom"/>
</dbReference>
<dbReference type="Pfam" id="PF00903">
    <property type="entry name" value="Glyoxalase"/>
    <property type="match status" value="1"/>
</dbReference>
<dbReference type="EMBL" id="JBHRZH010000023">
    <property type="protein sequence ID" value="MFC3764130.1"/>
    <property type="molecule type" value="Genomic_DNA"/>
</dbReference>
<dbReference type="PROSITE" id="PS51819">
    <property type="entry name" value="VOC"/>
    <property type="match status" value="1"/>
</dbReference>
<protein>
    <submittedName>
        <fullName evidence="2">VOC family protein</fullName>
    </submittedName>
</protein>
<dbReference type="RefSeq" id="WP_205114750.1">
    <property type="nucleotide sequence ID" value="NZ_JAFBCM010000001.1"/>
</dbReference>
<dbReference type="Proteomes" id="UP001595699">
    <property type="component" value="Unassembled WGS sequence"/>
</dbReference>
<accession>A0ABV7YK92</accession>
<dbReference type="Gene3D" id="3.10.180.10">
    <property type="entry name" value="2,3-Dihydroxybiphenyl 1,2-Dioxygenase, domain 1"/>
    <property type="match status" value="1"/>
</dbReference>
<comment type="caution">
    <text evidence="2">The sequence shown here is derived from an EMBL/GenBank/DDBJ whole genome shotgun (WGS) entry which is preliminary data.</text>
</comment>
<gene>
    <name evidence="2" type="ORF">ACFOUW_25070</name>
</gene>
<proteinExistence type="predicted"/>
<feature type="domain" description="VOC" evidence="1">
    <location>
        <begin position="6"/>
        <end position="130"/>
    </location>
</feature>
<dbReference type="CDD" id="cd06587">
    <property type="entry name" value="VOC"/>
    <property type="match status" value="1"/>
</dbReference>
<dbReference type="SUPFAM" id="SSF54593">
    <property type="entry name" value="Glyoxalase/Bleomycin resistance protein/Dihydroxybiphenyl dioxygenase"/>
    <property type="match status" value="1"/>
</dbReference>